<reference evidence="1" key="1">
    <citation type="submission" date="2019-08" db="EMBL/GenBank/DDBJ databases">
        <authorList>
            <person name="Kucharzyk K."/>
            <person name="Murdoch R.W."/>
            <person name="Higgins S."/>
            <person name="Loffler F."/>
        </authorList>
    </citation>
    <scope>NUCLEOTIDE SEQUENCE</scope>
</reference>
<dbReference type="EMBL" id="VSSQ01034484">
    <property type="protein sequence ID" value="MPM86450.1"/>
    <property type="molecule type" value="Genomic_DNA"/>
</dbReference>
<evidence type="ECO:0000313" key="1">
    <source>
        <dbReference type="EMBL" id="MPM86450.1"/>
    </source>
</evidence>
<protein>
    <submittedName>
        <fullName evidence="1">Uncharacterized protein</fullName>
    </submittedName>
</protein>
<organism evidence="1">
    <name type="scientific">bioreactor metagenome</name>
    <dbReference type="NCBI Taxonomy" id="1076179"/>
    <lineage>
        <taxon>unclassified sequences</taxon>
        <taxon>metagenomes</taxon>
        <taxon>ecological metagenomes</taxon>
    </lineage>
</organism>
<comment type="caution">
    <text evidence="1">The sequence shown here is derived from an EMBL/GenBank/DDBJ whole genome shotgun (WGS) entry which is preliminary data.</text>
</comment>
<name>A0A645DAH7_9ZZZZ</name>
<dbReference type="AlphaFoldDB" id="A0A645DAH7"/>
<sequence length="97" mass="11240">MVDWLGRWTPENDYSTFPKEKLCDMDRVANLVMERNYTPKTDMENLVTMVILHFEGETEGNSLDFLPVYNDDLDINIEGLSGFVETSGGFETFDYRV</sequence>
<proteinExistence type="predicted"/>
<gene>
    <name evidence="1" type="ORF">SDC9_133539</name>
</gene>
<accession>A0A645DAH7</accession>